<sequence length="289" mass="32915">MDYPHGNHRPHHGRDRRDEEEEDHHYPPPGRPHPQPFYGGNEYDPPPPQVYYPDSYPPPPFYGGNDPPPPPQVYHTSHSGPGPDSYPSPPSSYSEYSDPPPPPPPSAEENKHHRPHMPHFPSIIDHHKQHKEDQSAKKPAVRMYCKGETNYSLTIRDGKVILARSDPSDPLQHWIKDEKWSTKVKDEEGFPSFALVNKATGQAMKHSTGATQPVQLTPYNADVLDESILWTESRDLGDSYRAIRMVNNIRLNVDAFNGDQNHGGVHDGTTIVLWEWKKGDNQRWKIVPH</sequence>
<dbReference type="STRING" id="4155.A0A022QY03"/>
<dbReference type="GO" id="GO:0090332">
    <property type="term" value="P:stomatal closure"/>
    <property type="evidence" value="ECO:0000318"/>
    <property type="project" value="GO_Central"/>
</dbReference>
<organism evidence="2 3">
    <name type="scientific">Erythranthe guttata</name>
    <name type="common">Yellow monkey flower</name>
    <name type="synonym">Mimulus guttatus</name>
    <dbReference type="NCBI Taxonomy" id="4155"/>
    <lineage>
        <taxon>Eukaryota</taxon>
        <taxon>Viridiplantae</taxon>
        <taxon>Streptophyta</taxon>
        <taxon>Embryophyta</taxon>
        <taxon>Tracheophyta</taxon>
        <taxon>Spermatophyta</taxon>
        <taxon>Magnoliopsida</taxon>
        <taxon>eudicotyledons</taxon>
        <taxon>Gunneridae</taxon>
        <taxon>Pentapetalae</taxon>
        <taxon>asterids</taxon>
        <taxon>lamiids</taxon>
        <taxon>Lamiales</taxon>
        <taxon>Phrymaceae</taxon>
        <taxon>Erythranthe</taxon>
    </lineage>
</organism>
<name>A0A022QY03_ERYGU</name>
<dbReference type="GO" id="GO:0030246">
    <property type="term" value="F:carbohydrate binding"/>
    <property type="evidence" value="ECO:0000318"/>
    <property type="project" value="GO_Central"/>
</dbReference>
<feature type="compositionally biased region" description="Basic and acidic residues" evidence="1">
    <location>
        <begin position="124"/>
        <end position="136"/>
    </location>
</feature>
<evidence type="ECO:0008006" key="4">
    <source>
        <dbReference type="Google" id="ProtNLM"/>
    </source>
</evidence>
<dbReference type="KEGG" id="egt:105963200"/>
<dbReference type="CDD" id="cd23431">
    <property type="entry name" value="beta-trefoil_Ricin_AtEULS3-like"/>
    <property type="match status" value="1"/>
</dbReference>
<dbReference type="eggNOG" id="ENOG502QTCR">
    <property type="taxonomic scope" value="Eukaryota"/>
</dbReference>
<dbReference type="AlphaFoldDB" id="A0A022QY03"/>
<dbReference type="SUPFAM" id="SSF50370">
    <property type="entry name" value="Ricin B-like lectins"/>
    <property type="match status" value="1"/>
</dbReference>
<reference evidence="2 3" key="1">
    <citation type="journal article" date="2013" name="Proc. Natl. Acad. Sci. U.S.A.">
        <title>Fine-scale variation in meiotic recombination in Mimulus inferred from population shotgun sequencing.</title>
        <authorList>
            <person name="Hellsten U."/>
            <person name="Wright K.M."/>
            <person name="Jenkins J."/>
            <person name="Shu S."/>
            <person name="Yuan Y."/>
            <person name="Wessler S.R."/>
            <person name="Schmutz J."/>
            <person name="Willis J.H."/>
            <person name="Rokhsar D.S."/>
        </authorList>
    </citation>
    <scope>NUCLEOTIDE SEQUENCE [LARGE SCALE GENOMIC DNA]</scope>
    <source>
        <strain evidence="3">cv. DUN x IM62</strain>
    </source>
</reference>
<evidence type="ECO:0000313" key="3">
    <source>
        <dbReference type="Proteomes" id="UP000030748"/>
    </source>
</evidence>
<dbReference type="PhylomeDB" id="A0A022QY03"/>
<dbReference type="PANTHER" id="PTHR31257:SF2">
    <property type="entry name" value="RICIN B-LIKE LECTIN EULS3"/>
    <property type="match status" value="1"/>
</dbReference>
<evidence type="ECO:0000256" key="1">
    <source>
        <dbReference type="SAM" id="MobiDB-lite"/>
    </source>
</evidence>
<protein>
    <recommendedName>
        <fullName evidence="4">Ricin B lectin domain-containing protein</fullName>
    </recommendedName>
</protein>
<dbReference type="InterPro" id="IPR040249">
    <property type="entry name" value="Ricin_B-like_lectin_EULS3-like"/>
</dbReference>
<accession>A0A022QY03</accession>
<dbReference type="OrthoDB" id="7769065at2759"/>
<dbReference type="Gene3D" id="2.80.10.50">
    <property type="match status" value="1"/>
</dbReference>
<evidence type="ECO:0000313" key="2">
    <source>
        <dbReference type="EMBL" id="EYU32796.1"/>
    </source>
</evidence>
<dbReference type="EMBL" id="KI630827">
    <property type="protein sequence ID" value="EYU32796.1"/>
    <property type="molecule type" value="Genomic_DNA"/>
</dbReference>
<dbReference type="PANTHER" id="PTHR31257">
    <property type="entry name" value="RICIN B-LIKE LECTIN EULS3"/>
    <property type="match status" value="1"/>
</dbReference>
<proteinExistence type="predicted"/>
<dbReference type="OMA" id="ANANDKH"/>
<gene>
    <name evidence="2" type="ORF">MIMGU_mgv1a011218mg</name>
</gene>
<feature type="region of interest" description="Disordered" evidence="1">
    <location>
        <begin position="1"/>
        <end position="140"/>
    </location>
</feature>
<dbReference type="Proteomes" id="UP000030748">
    <property type="component" value="Unassembled WGS sequence"/>
</dbReference>
<dbReference type="InterPro" id="IPR035992">
    <property type="entry name" value="Ricin_B-like_lectins"/>
</dbReference>
<keyword evidence="3" id="KW-1185">Reference proteome</keyword>
<feature type="compositionally biased region" description="Basic residues" evidence="1">
    <location>
        <begin position="1"/>
        <end position="14"/>
    </location>
</feature>
<feature type="compositionally biased region" description="Pro residues" evidence="1">
    <location>
        <begin position="44"/>
        <end position="72"/>
    </location>
</feature>